<name>A0A1W6ZMU7_9HYPH</name>
<organism evidence="1 2">
    <name type="scientific">Pseudorhodoplanes sinuspersici</name>
    <dbReference type="NCBI Taxonomy" id="1235591"/>
    <lineage>
        <taxon>Bacteria</taxon>
        <taxon>Pseudomonadati</taxon>
        <taxon>Pseudomonadota</taxon>
        <taxon>Alphaproteobacteria</taxon>
        <taxon>Hyphomicrobiales</taxon>
        <taxon>Pseudorhodoplanes</taxon>
    </lineage>
</organism>
<dbReference type="AlphaFoldDB" id="A0A1W6ZMU7"/>
<protein>
    <submittedName>
        <fullName evidence="1">Uncharacterized protein</fullName>
    </submittedName>
</protein>
<evidence type="ECO:0000313" key="2">
    <source>
        <dbReference type="Proteomes" id="UP000194137"/>
    </source>
</evidence>
<reference evidence="1 2" key="1">
    <citation type="submission" date="2017-05" db="EMBL/GenBank/DDBJ databases">
        <title>Full genome sequence of Pseudorhodoplanes sinuspersici.</title>
        <authorList>
            <person name="Dastgheib S.M.M."/>
            <person name="Shavandi M."/>
            <person name="Tirandaz H."/>
        </authorList>
    </citation>
    <scope>NUCLEOTIDE SEQUENCE [LARGE SCALE GENOMIC DNA]</scope>
    <source>
        <strain evidence="1 2">RIPI110</strain>
    </source>
</reference>
<accession>A0A1W6ZMU7</accession>
<evidence type="ECO:0000313" key="1">
    <source>
        <dbReference type="EMBL" id="ARP98567.1"/>
    </source>
</evidence>
<dbReference type="RefSeq" id="WP_086086991.1">
    <property type="nucleotide sequence ID" value="NZ_CP021112.1"/>
</dbReference>
<sequence>MPRTLAVAIAALLITSGTTGAMAATRHANHASHGYSTYRPATVPIVPYRARSAYGAVAAPTIGGDCSQRPFARDCDKRGPW</sequence>
<gene>
    <name evidence="1" type="ORF">CAK95_05320</name>
</gene>
<dbReference type="EMBL" id="CP021112">
    <property type="protein sequence ID" value="ARP98567.1"/>
    <property type="molecule type" value="Genomic_DNA"/>
</dbReference>
<dbReference type="KEGG" id="psin:CAK95_05320"/>
<proteinExistence type="predicted"/>
<keyword evidence="2" id="KW-1185">Reference proteome</keyword>
<dbReference type="Proteomes" id="UP000194137">
    <property type="component" value="Chromosome"/>
</dbReference>